<dbReference type="KEGG" id="pbar:105422404"/>
<proteinExistence type="predicted"/>
<sequence>MGSEIIRRSVKLASMLDTRINAEKFLSKISEVSIDANYLLFTRFSCKYSDTILGDQLGYFDADARLLRIAGEIIETRRAFGHEEENVGGHIQNLLSHFYNKENVRQRIIVLVNPLTQIRRRRAKEEPEAGLAQRARIVLTQELEEKATPEIIQFSSGLHLQIISKTNSKR</sequence>
<dbReference type="AlphaFoldDB" id="A0A6I9VTP5"/>
<evidence type="ECO:0000313" key="2">
    <source>
        <dbReference type="RefSeq" id="XP_011630067.1"/>
    </source>
</evidence>
<keyword evidence="1" id="KW-1185">Reference proteome</keyword>
<dbReference type="RefSeq" id="XP_011630067.1">
    <property type="nucleotide sequence ID" value="XM_011631765.2"/>
</dbReference>
<organism evidence="1 2">
    <name type="scientific">Pogonomyrmex barbatus</name>
    <name type="common">red harvester ant</name>
    <dbReference type="NCBI Taxonomy" id="144034"/>
    <lineage>
        <taxon>Eukaryota</taxon>
        <taxon>Metazoa</taxon>
        <taxon>Ecdysozoa</taxon>
        <taxon>Arthropoda</taxon>
        <taxon>Hexapoda</taxon>
        <taxon>Insecta</taxon>
        <taxon>Pterygota</taxon>
        <taxon>Neoptera</taxon>
        <taxon>Endopterygota</taxon>
        <taxon>Hymenoptera</taxon>
        <taxon>Apocrita</taxon>
        <taxon>Aculeata</taxon>
        <taxon>Formicoidea</taxon>
        <taxon>Formicidae</taxon>
        <taxon>Myrmicinae</taxon>
        <taxon>Pogonomyrmex</taxon>
    </lineage>
</organism>
<gene>
    <name evidence="2" type="primary">LOC105422404</name>
</gene>
<dbReference type="GeneID" id="105422404"/>
<name>A0A6I9VTP5_9HYME</name>
<reference evidence="2" key="1">
    <citation type="submission" date="2025-08" db="UniProtKB">
        <authorList>
            <consortium name="RefSeq"/>
        </authorList>
    </citation>
    <scope>IDENTIFICATION</scope>
</reference>
<protein>
    <submittedName>
        <fullName evidence="2">Uncharacterized protein LOC105422404</fullName>
    </submittedName>
</protein>
<dbReference type="Proteomes" id="UP000504615">
    <property type="component" value="Unplaced"/>
</dbReference>
<evidence type="ECO:0000313" key="1">
    <source>
        <dbReference type="Proteomes" id="UP000504615"/>
    </source>
</evidence>
<dbReference type="OrthoDB" id="10553779at2759"/>
<accession>A0A6I9VTP5</accession>